<evidence type="ECO:0000313" key="2">
    <source>
        <dbReference type="Proteomes" id="UP000031656"/>
    </source>
</evidence>
<sequence>MSDARFDAAALQGRTAHTMFGIVSAVDPVNHAVKVRIQPENVETGWIPDAGGVHAGDLRIACPSSPGTHVVLQPVEGDGEHLVVTGCVFDTVVMAPVSPLTGAVAQPGELLVKGGCGRPPLSSAGASGATSSEAGWLHVGSAGVAAGAGNARIVLKDGGISFSVGGTSMTLTSAGLTVSGGDVCTDQHSLNEHVHLLGSQKTEGALG</sequence>
<protein>
    <submittedName>
        <fullName evidence="1">Putative phage baseplate assembly protein</fullName>
    </submittedName>
</protein>
<dbReference type="Proteomes" id="UP000031656">
    <property type="component" value="Chromosome"/>
</dbReference>
<organism evidence="1 2">
    <name type="scientific">Gluconobacter oxydans DSM 3504</name>
    <dbReference type="NCBI Taxonomy" id="1288313"/>
    <lineage>
        <taxon>Bacteria</taxon>
        <taxon>Pseudomonadati</taxon>
        <taxon>Pseudomonadota</taxon>
        <taxon>Alphaproteobacteria</taxon>
        <taxon>Acetobacterales</taxon>
        <taxon>Acetobacteraceae</taxon>
        <taxon>Gluconobacter</taxon>
    </lineage>
</organism>
<dbReference type="AlphaFoldDB" id="A0A067Z3X9"/>
<reference evidence="1 2" key="1">
    <citation type="journal article" date="2015" name="Appl. Microbiol. Biotechnol.">
        <title>The consequence of an additional NADH dehydrogenase paralog on the growth of Gluconobacter oxydans DSM3504.</title>
        <authorList>
            <person name="Kostner D."/>
            <person name="Luchterhand B."/>
            <person name="Junker A."/>
            <person name="Volland S."/>
            <person name="Daniel R."/>
            <person name="Buchs J."/>
            <person name="Liebl W."/>
            <person name="Ehrenreich A."/>
        </authorList>
    </citation>
    <scope>NUCLEOTIDE SEQUENCE [LARGE SCALE GENOMIC DNA]</scope>
    <source>
        <strain evidence="1">DSM 3504</strain>
    </source>
</reference>
<proteinExistence type="predicted"/>
<dbReference type="RefSeq" id="WP_041111638.1">
    <property type="nucleotide sequence ID" value="NZ_CP004373.1"/>
</dbReference>
<dbReference type="InterPro" id="IPR037026">
    <property type="entry name" value="Vgr_OB-fold_dom_sf"/>
</dbReference>
<name>A0A067Z3X9_GLUOY</name>
<dbReference type="Gene3D" id="2.40.50.230">
    <property type="entry name" value="Gp5 N-terminal domain"/>
    <property type="match status" value="1"/>
</dbReference>
<dbReference type="KEGG" id="goy:GLS_c13110"/>
<gene>
    <name evidence="1" type="ORF">GLS_c13110</name>
</gene>
<accession>A0A067Z3X9</accession>
<evidence type="ECO:0000313" key="1">
    <source>
        <dbReference type="EMBL" id="AHK71208.1"/>
    </source>
</evidence>
<dbReference type="EMBL" id="CP004373">
    <property type="protein sequence ID" value="AHK71208.1"/>
    <property type="molecule type" value="Genomic_DNA"/>
</dbReference>
<dbReference type="HOGENOM" id="CLU_1238757_0_0_5"/>
<dbReference type="GeneID" id="56905539"/>